<accession>A0ABU7KH08</accession>
<proteinExistence type="inferred from homology"/>
<sequence>MTATIPRTAVVSGAGTGIGRATALTLAAQGYRVGLTGRREELLAAVAEEIRAAHGPDAAHHEAVDLTDPEAVGEAAPALAERLSGVDVLVNNAGGLRPETDPSLAGTAASWEDAWSANVLTAVLLTQALRPGFRDGGGRIVNVSSIAALRGGGGPYSAVKAALHGWTFTLAGELGPQGITVNVVAPGYVADTDFFGGAMTSERHERLVGQTLTGRAGRPEDVADAIAWLASPGARHVTGQVVQVNGGAFPGR</sequence>
<dbReference type="PRINTS" id="PR00081">
    <property type="entry name" value="GDHRDH"/>
</dbReference>
<dbReference type="CDD" id="cd05233">
    <property type="entry name" value="SDR_c"/>
    <property type="match status" value="1"/>
</dbReference>
<dbReference type="Proteomes" id="UP001356095">
    <property type="component" value="Unassembled WGS sequence"/>
</dbReference>
<dbReference type="InterPro" id="IPR002347">
    <property type="entry name" value="SDR_fam"/>
</dbReference>
<keyword evidence="3" id="KW-1185">Reference proteome</keyword>
<evidence type="ECO:0000313" key="3">
    <source>
        <dbReference type="Proteomes" id="UP001356095"/>
    </source>
</evidence>
<dbReference type="EMBL" id="JAUZMY010000053">
    <property type="protein sequence ID" value="MEE2041524.1"/>
    <property type="molecule type" value="Genomic_DNA"/>
</dbReference>
<dbReference type="PANTHER" id="PTHR42760">
    <property type="entry name" value="SHORT-CHAIN DEHYDROGENASES/REDUCTASES FAMILY MEMBER"/>
    <property type="match status" value="1"/>
</dbReference>
<dbReference type="RefSeq" id="WP_330095281.1">
    <property type="nucleotide sequence ID" value="NZ_JAUZMY010000053.1"/>
</dbReference>
<dbReference type="PRINTS" id="PR00080">
    <property type="entry name" value="SDRFAMILY"/>
</dbReference>
<comment type="similarity">
    <text evidence="1">Belongs to the short-chain dehydrogenases/reductases (SDR) family.</text>
</comment>
<evidence type="ECO:0000313" key="2">
    <source>
        <dbReference type="EMBL" id="MEE2041524.1"/>
    </source>
</evidence>
<dbReference type="InterPro" id="IPR036291">
    <property type="entry name" value="NAD(P)-bd_dom_sf"/>
</dbReference>
<dbReference type="PANTHER" id="PTHR42760:SF40">
    <property type="entry name" value="3-OXOACYL-[ACYL-CARRIER-PROTEIN] REDUCTASE, CHLOROPLASTIC"/>
    <property type="match status" value="1"/>
</dbReference>
<name>A0ABU7KH08_9ACTN</name>
<keyword evidence="2" id="KW-0560">Oxidoreductase</keyword>
<dbReference type="SUPFAM" id="SSF51735">
    <property type="entry name" value="NAD(P)-binding Rossmann-fold domains"/>
    <property type="match status" value="1"/>
</dbReference>
<dbReference type="GO" id="GO:0016491">
    <property type="term" value="F:oxidoreductase activity"/>
    <property type="evidence" value="ECO:0007669"/>
    <property type="project" value="UniProtKB-KW"/>
</dbReference>
<dbReference type="Pfam" id="PF13561">
    <property type="entry name" value="adh_short_C2"/>
    <property type="match status" value="1"/>
</dbReference>
<comment type="caution">
    <text evidence="2">The sequence shown here is derived from an EMBL/GenBank/DDBJ whole genome shotgun (WGS) entry which is preliminary data.</text>
</comment>
<reference evidence="2 3" key="1">
    <citation type="submission" date="2023-08" db="EMBL/GenBank/DDBJ databases">
        <authorList>
            <person name="Girao M."/>
            <person name="Carvalho M.F."/>
        </authorList>
    </citation>
    <scope>NUCLEOTIDE SEQUENCE [LARGE SCALE GENOMIC DNA]</scope>
    <source>
        <strain evidence="2 3">CT-R113</strain>
    </source>
</reference>
<dbReference type="Gene3D" id="3.40.50.720">
    <property type="entry name" value="NAD(P)-binding Rossmann-like Domain"/>
    <property type="match status" value="1"/>
</dbReference>
<gene>
    <name evidence="2" type="ORF">Q8791_30315</name>
</gene>
<protein>
    <submittedName>
        <fullName evidence="2">SDR family oxidoreductase</fullName>
        <ecNumber evidence="2">1.-.-.-</ecNumber>
    </submittedName>
</protein>
<dbReference type="EC" id="1.-.-.-" evidence="2"/>
<evidence type="ECO:0000256" key="1">
    <source>
        <dbReference type="ARBA" id="ARBA00006484"/>
    </source>
</evidence>
<organism evidence="2 3">
    <name type="scientific">Nocardiopsis codii</name>
    <dbReference type="NCBI Taxonomy" id="3065942"/>
    <lineage>
        <taxon>Bacteria</taxon>
        <taxon>Bacillati</taxon>
        <taxon>Actinomycetota</taxon>
        <taxon>Actinomycetes</taxon>
        <taxon>Streptosporangiales</taxon>
        <taxon>Nocardiopsidaceae</taxon>
        <taxon>Nocardiopsis</taxon>
    </lineage>
</organism>